<organism evidence="2">
    <name type="scientific">Lactococcus lactis subsp. cremoris</name>
    <name type="common">Streptococcus cremoris</name>
    <dbReference type="NCBI Taxonomy" id="1359"/>
    <lineage>
        <taxon>Bacteria</taxon>
        <taxon>Bacillati</taxon>
        <taxon>Bacillota</taxon>
        <taxon>Bacilli</taxon>
        <taxon>Lactobacillales</taxon>
        <taxon>Streptococcaceae</taxon>
        <taxon>Lactococcus</taxon>
    </lineage>
</organism>
<keyword evidence="1" id="KW-0812">Transmembrane</keyword>
<keyword evidence="1" id="KW-1133">Transmembrane helix</keyword>
<dbReference type="RefSeq" id="WP_015062890.1">
    <property type="nucleotide sequence ID" value="NC_019351.1"/>
</dbReference>
<proteinExistence type="predicted"/>
<protein>
    <submittedName>
        <fullName evidence="2">TraC conjugation protein</fullName>
    </submittedName>
</protein>
<evidence type="ECO:0000313" key="2">
    <source>
        <dbReference type="EMBL" id="AFM72784.1"/>
    </source>
</evidence>
<dbReference type="AlphaFoldDB" id="I6TH70"/>
<evidence type="ECO:0000256" key="1">
    <source>
        <dbReference type="SAM" id="Phobius"/>
    </source>
</evidence>
<feature type="transmembrane region" description="Helical" evidence="1">
    <location>
        <begin position="28"/>
        <end position="44"/>
    </location>
</feature>
<name>I6TH70_LACLC</name>
<gene>
    <name evidence="2" type="primary">traC</name>
    <name evidence="2" type="ORF">pAF22_p09</name>
</gene>
<reference evidence="2" key="1">
    <citation type="journal article" date="2012" name="J. Dairy Sci.">
        <title>Novel conjugative plasmids from the natural isolate Lactococcus lactis subspecies cremoris DPC3758: A repository of genes for the potential improvement of dairy starters.</title>
        <authorList>
            <person name="Fallico V."/>
            <person name="Ross R.P."/>
            <person name="Fitzgerald G.F."/>
            <person name="McAuliffe O."/>
        </authorList>
    </citation>
    <scope>NUCLEOTIDE SEQUENCE</scope>
    <source>
        <strain evidence="2">DPC3758</strain>
        <plasmid evidence="2">pAF22</plasmid>
    </source>
</reference>
<accession>I6TH70</accession>
<keyword evidence="1" id="KW-0472">Membrane</keyword>
<sequence>MRKGKEFIFPENVTKDYGIWKDYTLKDFGIMFLAFLICLIFVFLPPYNIFWILTKVILVVIAMTAVMAVLTLRPVKSRKNISQLQYLRMKKKYKQSQKLYFLSERKRDKAYEIKK</sequence>
<keyword evidence="2" id="KW-0614">Plasmid</keyword>
<dbReference type="EMBL" id="JQ821357">
    <property type="protein sequence ID" value="AFM72784.1"/>
    <property type="molecule type" value="Genomic_DNA"/>
</dbReference>
<feature type="transmembrane region" description="Helical" evidence="1">
    <location>
        <begin position="50"/>
        <end position="72"/>
    </location>
</feature>
<geneLocation type="plasmid" evidence="2">
    <name>pAF22</name>
</geneLocation>